<evidence type="ECO:0000259" key="12">
    <source>
        <dbReference type="PROSITE" id="PS50157"/>
    </source>
</evidence>
<dbReference type="STRING" id="51028.A0A158QAI2"/>
<dbReference type="WBParaSite" id="EVEC_0000524801-mRNA-1">
    <property type="protein sequence ID" value="EVEC_0000524801-mRNA-1"/>
    <property type="gene ID" value="EVEC_0000524801"/>
</dbReference>
<dbReference type="GO" id="GO:0008270">
    <property type="term" value="F:zinc ion binding"/>
    <property type="evidence" value="ECO:0007669"/>
    <property type="project" value="UniProtKB-KW"/>
</dbReference>
<dbReference type="Gene3D" id="3.30.160.60">
    <property type="entry name" value="Classic Zinc Finger"/>
    <property type="match status" value="2"/>
</dbReference>
<feature type="domain" description="C2H2-type" evidence="12">
    <location>
        <begin position="102"/>
        <end position="129"/>
    </location>
</feature>
<feature type="compositionally biased region" description="Low complexity" evidence="11">
    <location>
        <begin position="79"/>
        <end position="92"/>
    </location>
</feature>
<evidence type="ECO:0000313" key="15">
    <source>
        <dbReference type="WBParaSite" id="EVEC_0000524801-mRNA-1"/>
    </source>
</evidence>
<sequence length="298" mass="34467">MAKRKQEIQKLSGIATYSSNGNVYVDQSRNNCARADKKNDETSRQKSFCASTVVTTDDLNDPQRCKQISSPEETSEGDTVSSNSTNQNNTETKQCGSNKRKHSCPLCFQGFKRLDILARHYRTHTGERPFQCSVCSRSFSRTDHLRTHQRTHTNEKPYACPACSYSAVCAPVPVLPNCYDILNIKLKDWSAKVFHRNQLLQLLFIIPTLRNSSRKQLKDYCRIIVENLTVERKRSPKNFKKKKEKRRKNEEEDDRIRRTSVKGQRLCCVRQSYQLVLYSKKKKSVAVNFVTLTICKKR</sequence>
<evidence type="ECO:0000256" key="2">
    <source>
        <dbReference type="ARBA" id="ARBA00022723"/>
    </source>
</evidence>
<gene>
    <name evidence="13" type="ORF">EVEC_LOCUS4901</name>
</gene>
<dbReference type="Proteomes" id="UP000274131">
    <property type="component" value="Unassembled WGS sequence"/>
</dbReference>
<keyword evidence="7" id="KW-0238">DNA-binding</keyword>
<dbReference type="PROSITE" id="PS50157">
    <property type="entry name" value="ZINC_FINGER_C2H2_2"/>
    <property type="match status" value="2"/>
</dbReference>
<evidence type="ECO:0000256" key="8">
    <source>
        <dbReference type="ARBA" id="ARBA00023163"/>
    </source>
</evidence>
<dbReference type="SUPFAM" id="SSF57667">
    <property type="entry name" value="beta-beta-alpha zinc fingers"/>
    <property type="match status" value="1"/>
</dbReference>
<evidence type="ECO:0000256" key="7">
    <source>
        <dbReference type="ARBA" id="ARBA00023125"/>
    </source>
</evidence>
<keyword evidence="2" id="KW-0479">Metal-binding</keyword>
<protein>
    <submittedName>
        <fullName evidence="15">Protein krueppel</fullName>
    </submittedName>
</protein>
<accession>A0A158QAI2</accession>
<feature type="compositionally biased region" description="Basic residues" evidence="11">
    <location>
        <begin position="237"/>
        <end position="246"/>
    </location>
</feature>
<evidence type="ECO:0000256" key="9">
    <source>
        <dbReference type="ARBA" id="ARBA00023242"/>
    </source>
</evidence>
<organism evidence="15">
    <name type="scientific">Enterobius vermicularis</name>
    <name type="common">Human pinworm</name>
    <dbReference type="NCBI Taxonomy" id="51028"/>
    <lineage>
        <taxon>Eukaryota</taxon>
        <taxon>Metazoa</taxon>
        <taxon>Ecdysozoa</taxon>
        <taxon>Nematoda</taxon>
        <taxon>Chromadorea</taxon>
        <taxon>Rhabditida</taxon>
        <taxon>Spirurina</taxon>
        <taxon>Oxyuridomorpha</taxon>
        <taxon>Oxyuroidea</taxon>
        <taxon>Oxyuridae</taxon>
        <taxon>Enterobius</taxon>
    </lineage>
</organism>
<feature type="region of interest" description="Disordered" evidence="11">
    <location>
        <begin position="237"/>
        <end position="256"/>
    </location>
</feature>
<dbReference type="Pfam" id="PF00096">
    <property type="entry name" value="zf-C2H2"/>
    <property type="match status" value="1"/>
</dbReference>
<dbReference type="PANTHER" id="PTHR23235">
    <property type="entry name" value="KRUEPPEL-LIKE TRANSCRIPTION FACTOR"/>
    <property type="match status" value="1"/>
</dbReference>
<feature type="region of interest" description="Disordered" evidence="11">
    <location>
        <begin position="60"/>
        <end position="101"/>
    </location>
</feature>
<keyword evidence="3" id="KW-0677">Repeat</keyword>
<dbReference type="SMART" id="SM00355">
    <property type="entry name" value="ZnF_C2H2"/>
    <property type="match status" value="2"/>
</dbReference>
<evidence type="ECO:0000256" key="3">
    <source>
        <dbReference type="ARBA" id="ARBA00022737"/>
    </source>
</evidence>
<evidence type="ECO:0000256" key="1">
    <source>
        <dbReference type="ARBA" id="ARBA00004123"/>
    </source>
</evidence>
<dbReference type="GO" id="GO:0005634">
    <property type="term" value="C:nucleus"/>
    <property type="evidence" value="ECO:0007669"/>
    <property type="project" value="UniProtKB-SubCell"/>
</dbReference>
<evidence type="ECO:0000256" key="11">
    <source>
        <dbReference type="SAM" id="MobiDB-lite"/>
    </source>
</evidence>
<keyword evidence="5" id="KW-0862">Zinc</keyword>
<evidence type="ECO:0000313" key="14">
    <source>
        <dbReference type="Proteomes" id="UP000274131"/>
    </source>
</evidence>
<dbReference type="PROSITE" id="PS00028">
    <property type="entry name" value="ZINC_FINGER_C2H2_1"/>
    <property type="match status" value="2"/>
</dbReference>
<evidence type="ECO:0000256" key="10">
    <source>
        <dbReference type="PROSITE-ProRule" id="PRU00042"/>
    </source>
</evidence>
<dbReference type="InterPro" id="IPR013087">
    <property type="entry name" value="Znf_C2H2_type"/>
</dbReference>
<keyword evidence="6" id="KW-0805">Transcription regulation</keyword>
<evidence type="ECO:0000313" key="13">
    <source>
        <dbReference type="EMBL" id="VDD90150.1"/>
    </source>
</evidence>
<dbReference type="InterPro" id="IPR036236">
    <property type="entry name" value="Znf_C2H2_sf"/>
</dbReference>
<dbReference type="GO" id="GO:0000981">
    <property type="term" value="F:DNA-binding transcription factor activity, RNA polymerase II-specific"/>
    <property type="evidence" value="ECO:0007669"/>
    <property type="project" value="TreeGrafter"/>
</dbReference>
<dbReference type="PANTHER" id="PTHR23235:SF161">
    <property type="entry name" value="C2H2-TYPE DOMAIN-CONTAINING PROTEIN"/>
    <property type="match status" value="1"/>
</dbReference>
<evidence type="ECO:0000256" key="5">
    <source>
        <dbReference type="ARBA" id="ARBA00022833"/>
    </source>
</evidence>
<feature type="domain" description="C2H2-type" evidence="12">
    <location>
        <begin position="130"/>
        <end position="157"/>
    </location>
</feature>
<feature type="compositionally biased region" description="Basic and acidic residues" evidence="11">
    <location>
        <begin position="247"/>
        <end position="256"/>
    </location>
</feature>
<reference evidence="13 14" key="2">
    <citation type="submission" date="2018-10" db="EMBL/GenBank/DDBJ databases">
        <authorList>
            <consortium name="Pathogen Informatics"/>
        </authorList>
    </citation>
    <scope>NUCLEOTIDE SEQUENCE [LARGE SCALE GENOMIC DNA]</scope>
</reference>
<proteinExistence type="predicted"/>
<keyword evidence="14" id="KW-1185">Reference proteome</keyword>
<keyword evidence="8" id="KW-0804">Transcription</keyword>
<comment type="subcellular location">
    <subcellularLocation>
        <location evidence="1">Nucleus</location>
    </subcellularLocation>
</comment>
<dbReference type="EMBL" id="UXUI01007997">
    <property type="protein sequence ID" value="VDD90150.1"/>
    <property type="molecule type" value="Genomic_DNA"/>
</dbReference>
<reference evidence="15" key="1">
    <citation type="submission" date="2016-04" db="UniProtKB">
        <authorList>
            <consortium name="WormBaseParasite"/>
        </authorList>
    </citation>
    <scope>IDENTIFICATION</scope>
</reference>
<evidence type="ECO:0000256" key="4">
    <source>
        <dbReference type="ARBA" id="ARBA00022771"/>
    </source>
</evidence>
<evidence type="ECO:0000256" key="6">
    <source>
        <dbReference type="ARBA" id="ARBA00023015"/>
    </source>
</evidence>
<dbReference type="AlphaFoldDB" id="A0A158QAI2"/>
<dbReference type="GO" id="GO:0000978">
    <property type="term" value="F:RNA polymerase II cis-regulatory region sequence-specific DNA binding"/>
    <property type="evidence" value="ECO:0007669"/>
    <property type="project" value="TreeGrafter"/>
</dbReference>
<dbReference type="FunFam" id="3.30.160.60:FF:000064">
    <property type="entry name" value="Early growth response protein 3"/>
    <property type="match status" value="1"/>
</dbReference>
<name>A0A158QAI2_ENTVE</name>
<keyword evidence="9" id="KW-0539">Nucleus</keyword>
<keyword evidence="4 10" id="KW-0863">Zinc-finger</keyword>
<dbReference type="OrthoDB" id="10018191at2759"/>